<evidence type="ECO:0000313" key="2">
    <source>
        <dbReference type="Proteomes" id="UP000054529"/>
    </source>
</evidence>
<sequence length="37" mass="4553">MRILILYFCSMFIDRFVSVRTCFFEIEENKPKVFCNL</sequence>
<evidence type="ECO:0000313" key="1">
    <source>
        <dbReference type="EMBL" id="KIE63740.1"/>
    </source>
</evidence>
<gene>
    <name evidence="1" type="ORF">P689_122222</name>
</gene>
<dbReference type="AlphaFoldDB" id="A0A0C1VIX0"/>
<organism evidence="1 2">
    <name type="scientific">Candidatus Riesia pediculischaeffi PTSU</name>
    <dbReference type="NCBI Taxonomy" id="1401651"/>
    <lineage>
        <taxon>Bacteria</taxon>
        <taxon>Pseudomonadati</taxon>
        <taxon>Pseudomonadota</taxon>
        <taxon>Gammaproteobacteria</taxon>
        <taxon>Enterobacterales</taxon>
        <taxon>Enterobacteriaceae</taxon>
        <taxon>Candidatus Riesia</taxon>
    </lineage>
</organism>
<proteinExistence type="predicted"/>
<reference evidence="1 2" key="1">
    <citation type="journal article" date="2014" name="G3 (Bethesda)">
        <title>Genome sequence of Candidatus Riesia pediculischaeffi, endosymbiont of chimpanzee lice, and genomic comparison of recently acquired endosymbionts from human and chimpanzee lice.</title>
        <authorList>
            <person name="Boyd B.M."/>
            <person name="Allen J.M."/>
            <person name="de Crecy-Lagard V."/>
            <person name="Reed D.L."/>
        </authorList>
    </citation>
    <scope>NUCLEOTIDE SEQUENCE [LARGE SCALE GENOMIC DNA]</scope>
    <source>
        <strain evidence="1 2">PTSU</strain>
    </source>
</reference>
<protein>
    <submittedName>
        <fullName evidence="1">Uncharacterized protein</fullName>
    </submittedName>
</protein>
<dbReference type="EMBL" id="AWXV01000004">
    <property type="protein sequence ID" value="KIE63740.1"/>
    <property type="molecule type" value="Genomic_DNA"/>
</dbReference>
<comment type="caution">
    <text evidence="1">The sequence shown here is derived from an EMBL/GenBank/DDBJ whole genome shotgun (WGS) entry which is preliminary data.</text>
</comment>
<dbReference type="HOGENOM" id="CLU_3341782_0_0_6"/>
<name>A0A0C1VIX0_9ENTR</name>
<dbReference type="Proteomes" id="UP000054529">
    <property type="component" value="Unassembled WGS sequence"/>
</dbReference>
<accession>A0A0C1VIX0</accession>